<sequence>MPTTPLPRRAGLRIAAVTALTAALTPLSGVPTAGAQENATIKIHTAPWDGVARTPYGDAIDEPRVCRFYLDAVNFEEVTTATYRIAAEPPAGGAAGLTGTINLANGAGHSVDLTVPDGQYRLYWTYPGATAPEREKSFTVDCRSSMSTPSPGPQGGPPAGGGGIARDEAFTTVAGAGVVGLAAVGGVMWFRLRRRTHGA</sequence>
<proteinExistence type="predicted"/>
<name>A0AAU1I6C7_9ACTN</name>
<feature type="region of interest" description="Disordered" evidence="1">
    <location>
        <begin position="141"/>
        <end position="165"/>
    </location>
</feature>
<protein>
    <recommendedName>
        <fullName evidence="5">LPXTG cell wall anchor domain-containing protein</fullName>
    </recommendedName>
</protein>
<feature type="chain" id="PRO_5044018237" description="LPXTG cell wall anchor domain-containing protein" evidence="3">
    <location>
        <begin position="36"/>
        <end position="199"/>
    </location>
</feature>
<dbReference type="EMBL" id="CP108140">
    <property type="protein sequence ID" value="WTP89767.1"/>
    <property type="molecule type" value="Genomic_DNA"/>
</dbReference>
<keyword evidence="2" id="KW-0472">Membrane</keyword>
<keyword evidence="2" id="KW-0812">Transmembrane</keyword>
<evidence type="ECO:0008006" key="5">
    <source>
        <dbReference type="Google" id="ProtNLM"/>
    </source>
</evidence>
<feature type="signal peptide" evidence="3">
    <location>
        <begin position="1"/>
        <end position="35"/>
    </location>
</feature>
<organism evidence="4">
    <name type="scientific">Streptomyces sp. NBC_00180</name>
    <dbReference type="NCBI Taxonomy" id="2903632"/>
    <lineage>
        <taxon>Bacteria</taxon>
        <taxon>Bacillati</taxon>
        <taxon>Actinomycetota</taxon>
        <taxon>Actinomycetes</taxon>
        <taxon>Kitasatosporales</taxon>
        <taxon>Streptomycetaceae</taxon>
        <taxon>Streptomyces</taxon>
    </lineage>
</organism>
<dbReference type="AlphaFoldDB" id="A0AAU1I6C7"/>
<reference evidence="4" key="1">
    <citation type="submission" date="2022-10" db="EMBL/GenBank/DDBJ databases">
        <title>The complete genomes of actinobacterial strains from the NBC collection.</title>
        <authorList>
            <person name="Joergensen T.S."/>
            <person name="Alvarez Arevalo M."/>
            <person name="Sterndorff E.B."/>
            <person name="Faurdal D."/>
            <person name="Vuksanovic O."/>
            <person name="Mourched A.-S."/>
            <person name="Charusanti P."/>
            <person name="Shaw S."/>
            <person name="Blin K."/>
            <person name="Weber T."/>
        </authorList>
    </citation>
    <scope>NUCLEOTIDE SEQUENCE</scope>
    <source>
        <strain evidence="4">NBC 00180</strain>
    </source>
</reference>
<accession>A0AAU1I6C7</accession>
<dbReference type="InterPro" id="IPR006311">
    <property type="entry name" value="TAT_signal"/>
</dbReference>
<evidence type="ECO:0000256" key="2">
    <source>
        <dbReference type="SAM" id="Phobius"/>
    </source>
</evidence>
<evidence type="ECO:0000256" key="1">
    <source>
        <dbReference type="SAM" id="MobiDB-lite"/>
    </source>
</evidence>
<evidence type="ECO:0000256" key="3">
    <source>
        <dbReference type="SAM" id="SignalP"/>
    </source>
</evidence>
<dbReference type="PROSITE" id="PS51318">
    <property type="entry name" value="TAT"/>
    <property type="match status" value="1"/>
</dbReference>
<keyword evidence="3" id="KW-0732">Signal</keyword>
<gene>
    <name evidence="4" type="ORF">OG477_32380</name>
</gene>
<keyword evidence="2" id="KW-1133">Transmembrane helix</keyword>
<evidence type="ECO:0000313" key="4">
    <source>
        <dbReference type="EMBL" id="WTP89767.1"/>
    </source>
</evidence>
<feature type="transmembrane region" description="Helical" evidence="2">
    <location>
        <begin position="169"/>
        <end position="190"/>
    </location>
</feature>